<dbReference type="InterPro" id="IPR036390">
    <property type="entry name" value="WH_DNA-bd_sf"/>
</dbReference>
<evidence type="ECO:0000256" key="3">
    <source>
        <dbReference type="ARBA" id="ARBA00023125"/>
    </source>
</evidence>
<dbReference type="FunFam" id="1.10.10.10:FF:000001">
    <property type="entry name" value="LysR family transcriptional regulator"/>
    <property type="match status" value="1"/>
</dbReference>
<dbReference type="AlphaFoldDB" id="A0A1I7DDT1"/>
<dbReference type="PRINTS" id="PR00039">
    <property type="entry name" value="HTHLYSR"/>
</dbReference>
<dbReference type="Pfam" id="PF03466">
    <property type="entry name" value="LysR_substrate"/>
    <property type="match status" value="1"/>
</dbReference>
<dbReference type="CDD" id="cd05466">
    <property type="entry name" value="PBP2_LTTR_substrate"/>
    <property type="match status" value="1"/>
</dbReference>
<comment type="similarity">
    <text evidence="1">Belongs to the LysR transcriptional regulatory family.</text>
</comment>
<dbReference type="InterPro" id="IPR036388">
    <property type="entry name" value="WH-like_DNA-bd_sf"/>
</dbReference>
<dbReference type="GO" id="GO:0003677">
    <property type="term" value="F:DNA binding"/>
    <property type="evidence" value="ECO:0007669"/>
    <property type="project" value="UniProtKB-KW"/>
</dbReference>
<name>A0A1I7DDT1_9BURK</name>
<dbReference type="Proteomes" id="UP000198844">
    <property type="component" value="Unassembled WGS sequence"/>
</dbReference>
<evidence type="ECO:0000256" key="2">
    <source>
        <dbReference type="ARBA" id="ARBA00023015"/>
    </source>
</evidence>
<dbReference type="SUPFAM" id="SSF53850">
    <property type="entry name" value="Periplasmic binding protein-like II"/>
    <property type="match status" value="1"/>
</dbReference>
<evidence type="ECO:0000259" key="5">
    <source>
        <dbReference type="PROSITE" id="PS50931"/>
    </source>
</evidence>
<reference evidence="6 7" key="1">
    <citation type="submission" date="2016-10" db="EMBL/GenBank/DDBJ databases">
        <authorList>
            <person name="de Groot N.N."/>
        </authorList>
    </citation>
    <scope>NUCLEOTIDE SEQUENCE [LARGE SCALE GENOMIC DNA]</scope>
    <source>
        <strain evidence="6 7">LMG 27731</strain>
    </source>
</reference>
<dbReference type="InterPro" id="IPR000847">
    <property type="entry name" value="LysR_HTH_N"/>
</dbReference>
<keyword evidence="3" id="KW-0238">DNA-binding</keyword>
<evidence type="ECO:0000256" key="4">
    <source>
        <dbReference type="ARBA" id="ARBA00023163"/>
    </source>
</evidence>
<dbReference type="InterPro" id="IPR050176">
    <property type="entry name" value="LTTR"/>
</dbReference>
<dbReference type="InterPro" id="IPR005119">
    <property type="entry name" value="LysR_subst-bd"/>
</dbReference>
<dbReference type="RefSeq" id="WP_093635316.1">
    <property type="nucleotide sequence ID" value="NZ_FPBH01000009.1"/>
</dbReference>
<dbReference type="GO" id="GO:0003700">
    <property type="term" value="F:DNA-binding transcription factor activity"/>
    <property type="evidence" value="ECO:0007669"/>
    <property type="project" value="InterPro"/>
</dbReference>
<evidence type="ECO:0000256" key="1">
    <source>
        <dbReference type="ARBA" id="ARBA00009437"/>
    </source>
</evidence>
<dbReference type="EMBL" id="FPBH01000009">
    <property type="protein sequence ID" value="SFU09756.1"/>
    <property type="molecule type" value="Genomic_DNA"/>
</dbReference>
<dbReference type="PANTHER" id="PTHR30579:SF7">
    <property type="entry name" value="HTH-TYPE TRANSCRIPTIONAL REGULATOR LRHA-RELATED"/>
    <property type="match status" value="1"/>
</dbReference>
<dbReference type="Pfam" id="PF00126">
    <property type="entry name" value="HTH_1"/>
    <property type="match status" value="1"/>
</dbReference>
<proteinExistence type="inferred from homology"/>
<dbReference type="OrthoDB" id="9803735at2"/>
<dbReference type="Gene3D" id="1.10.10.10">
    <property type="entry name" value="Winged helix-like DNA-binding domain superfamily/Winged helix DNA-binding domain"/>
    <property type="match status" value="1"/>
</dbReference>
<feature type="domain" description="HTH lysR-type" evidence="5">
    <location>
        <begin position="1"/>
        <end position="58"/>
    </location>
</feature>
<organism evidence="6 7">
    <name type="scientific">Paraburkholderia aspalathi</name>
    <dbReference type="NCBI Taxonomy" id="1324617"/>
    <lineage>
        <taxon>Bacteria</taxon>
        <taxon>Pseudomonadati</taxon>
        <taxon>Pseudomonadota</taxon>
        <taxon>Betaproteobacteria</taxon>
        <taxon>Burkholderiales</taxon>
        <taxon>Burkholderiaceae</taxon>
        <taxon>Paraburkholderia</taxon>
    </lineage>
</organism>
<protein>
    <submittedName>
        <fullName evidence="6">Transcriptional regulator, LysR family</fullName>
    </submittedName>
</protein>
<evidence type="ECO:0000313" key="6">
    <source>
        <dbReference type="EMBL" id="SFU09756.1"/>
    </source>
</evidence>
<keyword evidence="2" id="KW-0805">Transcription regulation</keyword>
<dbReference type="SUPFAM" id="SSF46785">
    <property type="entry name" value="Winged helix' DNA-binding domain"/>
    <property type="match status" value="1"/>
</dbReference>
<evidence type="ECO:0000313" key="7">
    <source>
        <dbReference type="Proteomes" id="UP000198844"/>
    </source>
</evidence>
<sequence>MNIRFLETFVWLARLRNFRLTAERMHATQAAISSRISALEQEMGVQLFDRGSREVTLTQVGTKALPFAEQILKLNQSMLDSVGDRSKVSGLLRLGAVESIIHTWLPDLLKRVREEYPNLTIELTGDTSSHLVAQLASGHIDVALQLTPTTAAETSGIALGSLPMCWIASPSLNISDETLTEAELAAFPIIGFARHSLPHTFLVGLFESVGEPAAQINCMSSVAAIIHMVTDGFGIAVLPCAFVMKDLAAGRLQMLKVTHRVPALPLIAAYRRHPDSLLPESIARLALTVMLDFALANGPQFALLPETDSASSQHF</sequence>
<accession>A0A1I7DDT1</accession>
<dbReference type="Gene3D" id="3.40.190.10">
    <property type="entry name" value="Periplasmic binding protein-like II"/>
    <property type="match status" value="2"/>
</dbReference>
<gene>
    <name evidence="6" type="ORF">SAMN05192563_1009183</name>
</gene>
<dbReference type="PROSITE" id="PS50931">
    <property type="entry name" value="HTH_LYSR"/>
    <property type="match status" value="1"/>
</dbReference>
<keyword evidence="4" id="KW-0804">Transcription</keyword>
<dbReference type="PANTHER" id="PTHR30579">
    <property type="entry name" value="TRANSCRIPTIONAL REGULATOR"/>
    <property type="match status" value="1"/>
</dbReference>